<evidence type="ECO:0000313" key="2">
    <source>
        <dbReference type="Proteomes" id="UP000546324"/>
    </source>
</evidence>
<proteinExistence type="predicted"/>
<name>A0A7X0G4A9_9ACTN</name>
<dbReference type="Proteomes" id="UP000546324">
    <property type="component" value="Unassembled WGS sequence"/>
</dbReference>
<gene>
    <name evidence="1" type="ORF">BKA00_006103</name>
</gene>
<dbReference type="AlphaFoldDB" id="A0A7X0G4A9"/>
<protein>
    <submittedName>
        <fullName evidence="1">Uncharacterized protein</fullName>
    </submittedName>
</protein>
<dbReference type="EMBL" id="JACHMQ010000001">
    <property type="protein sequence ID" value="MBB6399189.1"/>
    <property type="molecule type" value="Genomic_DNA"/>
</dbReference>
<sequence>MPKKPADQVAVDMGKIAGAAITTTARVVIRVFTPKKKK</sequence>
<comment type="caution">
    <text evidence="1">The sequence shown here is derived from an EMBL/GenBank/DDBJ whole genome shotgun (WGS) entry which is preliminary data.</text>
</comment>
<keyword evidence="2" id="KW-1185">Reference proteome</keyword>
<reference evidence="1 2" key="1">
    <citation type="submission" date="2020-08" db="EMBL/GenBank/DDBJ databases">
        <title>Sequencing the genomes of 1000 actinobacteria strains.</title>
        <authorList>
            <person name="Klenk H.-P."/>
        </authorList>
    </citation>
    <scope>NUCLEOTIDE SEQUENCE [LARGE SCALE GENOMIC DNA]</scope>
    <source>
        <strain evidence="1 2">DSM 43675</strain>
    </source>
</reference>
<evidence type="ECO:0000313" key="1">
    <source>
        <dbReference type="EMBL" id="MBB6399189.1"/>
    </source>
</evidence>
<accession>A0A7X0G4A9</accession>
<organism evidence="1 2">
    <name type="scientific">Actinomadura coerulea</name>
    <dbReference type="NCBI Taxonomy" id="46159"/>
    <lineage>
        <taxon>Bacteria</taxon>
        <taxon>Bacillati</taxon>
        <taxon>Actinomycetota</taxon>
        <taxon>Actinomycetes</taxon>
        <taxon>Streptosporangiales</taxon>
        <taxon>Thermomonosporaceae</taxon>
        <taxon>Actinomadura</taxon>
    </lineage>
</organism>